<dbReference type="OrthoDB" id="4312611at2"/>
<organism evidence="1 2">
    <name type="scientific">Nonomuraea zeae</name>
    <dbReference type="NCBI Taxonomy" id="1642303"/>
    <lineage>
        <taxon>Bacteria</taxon>
        <taxon>Bacillati</taxon>
        <taxon>Actinomycetota</taxon>
        <taxon>Actinomycetes</taxon>
        <taxon>Streptosporangiales</taxon>
        <taxon>Streptosporangiaceae</taxon>
        <taxon>Nonomuraea</taxon>
    </lineage>
</organism>
<comment type="caution">
    <text evidence="1">The sequence shown here is derived from an EMBL/GenBank/DDBJ whole genome shotgun (WGS) entry which is preliminary data.</text>
</comment>
<name>A0A5S4FM90_9ACTN</name>
<gene>
    <name evidence="1" type="ORF">ETD85_51105</name>
</gene>
<dbReference type="EMBL" id="VCKX01000299">
    <property type="protein sequence ID" value="TMR21311.1"/>
    <property type="molecule type" value="Genomic_DNA"/>
</dbReference>
<dbReference type="Proteomes" id="UP000306628">
    <property type="component" value="Unassembled WGS sequence"/>
</dbReference>
<sequence length="94" mass="10157">MADVQVDAHEAVAEALEQARQQARQAVVTEWNARVPVGTPVRYWTGARQGEGKPSRTRTAAIVLSGHTPVVWVEGEGSFIALTHVQPTDTEGPQ</sequence>
<protein>
    <submittedName>
        <fullName evidence="1">Uncharacterized protein</fullName>
    </submittedName>
</protein>
<reference evidence="1 2" key="1">
    <citation type="submission" date="2019-05" db="EMBL/GenBank/DDBJ databases">
        <title>Draft genome sequence of Nonomuraea zeae DSM 100528.</title>
        <authorList>
            <person name="Saricaoglu S."/>
            <person name="Isik K."/>
        </authorList>
    </citation>
    <scope>NUCLEOTIDE SEQUENCE [LARGE SCALE GENOMIC DNA]</scope>
    <source>
        <strain evidence="1 2">DSM 100528</strain>
    </source>
</reference>
<accession>A0A5S4FM90</accession>
<keyword evidence="2" id="KW-1185">Reference proteome</keyword>
<proteinExistence type="predicted"/>
<dbReference type="AlphaFoldDB" id="A0A5S4FM90"/>
<evidence type="ECO:0000313" key="1">
    <source>
        <dbReference type="EMBL" id="TMR21311.1"/>
    </source>
</evidence>
<evidence type="ECO:0000313" key="2">
    <source>
        <dbReference type="Proteomes" id="UP000306628"/>
    </source>
</evidence>